<dbReference type="AlphaFoldDB" id="A0AAV2YYR5"/>
<dbReference type="Gene3D" id="3.40.50.720">
    <property type="entry name" value="NAD(P)-binding Rossmann-like Domain"/>
    <property type="match status" value="1"/>
</dbReference>
<dbReference type="GO" id="GO:0035999">
    <property type="term" value="P:tetrahydrofolate interconversion"/>
    <property type="evidence" value="ECO:0007669"/>
    <property type="project" value="TreeGrafter"/>
</dbReference>
<dbReference type="CDD" id="cd01080">
    <property type="entry name" value="NAD_bind_m-THF_DH_Cyclohyd"/>
    <property type="match status" value="1"/>
</dbReference>
<dbReference type="InterPro" id="IPR020867">
    <property type="entry name" value="THF_DH/CycHdrlase_CS"/>
</dbReference>
<evidence type="ECO:0000256" key="1">
    <source>
        <dbReference type="ARBA" id="ARBA00004777"/>
    </source>
</evidence>
<evidence type="ECO:0008006" key="12">
    <source>
        <dbReference type="Google" id="ProtNLM"/>
    </source>
</evidence>
<dbReference type="InterPro" id="IPR020630">
    <property type="entry name" value="THF_DH/CycHdrlase_cat_dom"/>
</dbReference>
<dbReference type="InterPro" id="IPR020631">
    <property type="entry name" value="THF_DH/CycHdrlase_NAD-bd_dom"/>
</dbReference>
<dbReference type="PRINTS" id="PR00085">
    <property type="entry name" value="THFDHDRGNASE"/>
</dbReference>
<dbReference type="Proteomes" id="UP001146120">
    <property type="component" value="Unassembled WGS sequence"/>
</dbReference>
<dbReference type="EMBL" id="DAKRPA010000099">
    <property type="protein sequence ID" value="DAZ98726.1"/>
    <property type="molecule type" value="Genomic_DNA"/>
</dbReference>
<dbReference type="GO" id="GO:0004477">
    <property type="term" value="F:methenyltetrahydrofolate cyclohydrolase activity"/>
    <property type="evidence" value="ECO:0007669"/>
    <property type="project" value="TreeGrafter"/>
</dbReference>
<dbReference type="Gene3D" id="3.40.50.10860">
    <property type="entry name" value="Leucine Dehydrogenase, chain A, domain 1"/>
    <property type="match status" value="1"/>
</dbReference>
<feature type="domain" description="Tetrahydrofolate dehydrogenase/cyclohydrolase NAD(P)-binding" evidence="9">
    <location>
        <begin position="141"/>
        <end position="287"/>
    </location>
</feature>
<reference evidence="10" key="1">
    <citation type="submission" date="2022-11" db="EMBL/GenBank/DDBJ databases">
        <authorList>
            <person name="Morgan W.R."/>
            <person name="Tartar A."/>
        </authorList>
    </citation>
    <scope>NUCLEOTIDE SEQUENCE</scope>
    <source>
        <strain evidence="10">ARSEF 373</strain>
    </source>
</reference>
<dbReference type="InterPro" id="IPR000672">
    <property type="entry name" value="THF_DH/CycHdrlase"/>
</dbReference>
<keyword evidence="5" id="KW-0521">NADP</keyword>
<comment type="pathway">
    <text evidence="1">One-carbon metabolism; tetrahydrofolate interconversion.</text>
</comment>
<proteinExistence type="inferred from homology"/>
<dbReference type="InterPro" id="IPR036291">
    <property type="entry name" value="NAD(P)-bd_dom_sf"/>
</dbReference>
<evidence type="ECO:0000256" key="6">
    <source>
        <dbReference type="ARBA" id="ARBA00023002"/>
    </source>
</evidence>
<organism evidence="10 11">
    <name type="scientific">Lagenidium giganteum</name>
    <dbReference type="NCBI Taxonomy" id="4803"/>
    <lineage>
        <taxon>Eukaryota</taxon>
        <taxon>Sar</taxon>
        <taxon>Stramenopiles</taxon>
        <taxon>Oomycota</taxon>
        <taxon>Peronosporomycetes</taxon>
        <taxon>Pythiales</taxon>
        <taxon>Pythiaceae</taxon>
    </lineage>
</organism>
<dbReference type="SUPFAM" id="SSF53223">
    <property type="entry name" value="Aminoacid dehydrogenase-like, N-terminal domain"/>
    <property type="match status" value="1"/>
</dbReference>
<evidence type="ECO:0000259" key="9">
    <source>
        <dbReference type="Pfam" id="PF02882"/>
    </source>
</evidence>
<evidence type="ECO:0000313" key="11">
    <source>
        <dbReference type="Proteomes" id="UP001146120"/>
    </source>
</evidence>
<accession>A0AAV2YYR5</accession>
<evidence type="ECO:0000259" key="8">
    <source>
        <dbReference type="Pfam" id="PF00763"/>
    </source>
</evidence>
<keyword evidence="11" id="KW-1185">Reference proteome</keyword>
<dbReference type="InterPro" id="IPR046346">
    <property type="entry name" value="Aminoacid_DH-like_N_sf"/>
</dbReference>
<evidence type="ECO:0000256" key="4">
    <source>
        <dbReference type="ARBA" id="ARBA00022801"/>
    </source>
</evidence>
<comment type="subunit">
    <text evidence="2">Homodimer.</text>
</comment>
<keyword evidence="6" id="KW-0560">Oxidoreductase</keyword>
<comment type="caution">
    <text evidence="10">The sequence shown here is derived from an EMBL/GenBank/DDBJ whole genome shotgun (WGS) entry which is preliminary data.</text>
</comment>
<reference evidence="10" key="2">
    <citation type="journal article" date="2023" name="Microbiol Resour">
        <title>Decontamination and Annotation of the Draft Genome Sequence of the Oomycete Lagenidium giganteum ARSEF 373.</title>
        <authorList>
            <person name="Morgan W.R."/>
            <person name="Tartar A."/>
        </authorList>
    </citation>
    <scope>NUCLEOTIDE SEQUENCE</scope>
    <source>
        <strain evidence="10">ARSEF 373</strain>
    </source>
</reference>
<dbReference type="SUPFAM" id="SSF51735">
    <property type="entry name" value="NAD(P)-binding Rossmann-fold domains"/>
    <property type="match status" value="1"/>
</dbReference>
<dbReference type="PROSITE" id="PS00767">
    <property type="entry name" value="THF_DHG_CYH_2"/>
    <property type="match status" value="1"/>
</dbReference>
<gene>
    <name evidence="10" type="ORF">N0F65_006758</name>
</gene>
<dbReference type="FunFam" id="3.40.50.720:FF:000006">
    <property type="entry name" value="Bifunctional protein FolD"/>
    <property type="match status" value="1"/>
</dbReference>
<keyword evidence="3" id="KW-0554">One-carbon metabolism</keyword>
<evidence type="ECO:0000256" key="5">
    <source>
        <dbReference type="ARBA" id="ARBA00022857"/>
    </source>
</evidence>
<keyword evidence="4" id="KW-0378">Hydrolase</keyword>
<dbReference type="PANTHER" id="PTHR48099">
    <property type="entry name" value="C-1-TETRAHYDROFOLATE SYNTHASE, CYTOPLASMIC-RELATED"/>
    <property type="match status" value="1"/>
</dbReference>
<dbReference type="HAMAP" id="MF_01576">
    <property type="entry name" value="THF_DHG_CYH"/>
    <property type="match status" value="1"/>
</dbReference>
<dbReference type="PANTHER" id="PTHR48099:SF5">
    <property type="entry name" value="C-1-TETRAHYDROFOLATE SYNTHASE, CYTOPLASMIC"/>
    <property type="match status" value="1"/>
</dbReference>
<name>A0AAV2YYR5_9STRA</name>
<dbReference type="Pfam" id="PF00763">
    <property type="entry name" value="THF_DHG_CYH"/>
    <property type="match status" value="1"/>
</dbReference>
<evidence type="ECO:0000256" key="3">
    <source>
        <dbReference type="ARBA" id="ARBA00022563"/>
    </source>
</evidence>
<sequence>MARLLDGKACSKAIEEELKAEVATLSVVPKLVLLLVGSNPDSKTYVKLKKNACTRVGIEAEIREIDEADLHAQICALNEDPSVHGILLQLPLPASLAPAEQRLLHTVRPERDVDGLHPHHFYELPRLTAHPASHRHLHLPPCTPAGCLELLTRNGIEVADKDVVIIGRGQLVGLPLSLMMLQRNATVTTCHTHTKDLAEKVKRADIVVVATGKPELVRGDWVKDGAVVIDVGINYVDDATSKKGYKILGDVTFDEVSAKASAITPVPGGIGPMTIAMLLKNVVASAKFAAAAPAPSAKV</sequence>
<evidence type="ECO:0000313" key="10">
    <source>
        <dbReference type="EMBL" id="DAZ98726.1"/>
    </source>
</evidence>
<dbReference type="GO" id="GO:0004488">
    <property type="term" value="F:methylenetetrahydrofolate dehydrogenase (NADP+) activity"/>
    <property type="evidence" value="ECO:0007669"/>
    <property type="project" value="InterPro"/>
</dbReference>
<dbReference type="GO" id="GO:0005829">
    <property type="term" value="C:cytosol"/>
    <property type="evidence" value="ECO:0007669"/>
    <property type="project" value="TreeGrafter"/>
</dbReference>
<evidence type="ECO:0000256" key="7">
    <source>
        <dbReference type="ARBA" id="ARBA00023268"/>
    </source>
</evidence>
<feature type="domain" description="Tetrahydrofolate dehydrogenase/cyclohydrolase catalytic" evidence="8">
    <location>
        <begin position="5"/>
        <end position="114"/>
    </location>
</feature>
<evidence type="ECO:0000256" key="2">
    <source>
        <dbReference type="ARBA" id="ARBA00011738"/>
    </source>
</evidence>
<protein>
    <recommendedName>
        <fullName evidence="12">Methenyltetrahydrofolate cyclohydrolase</fullName>
    </recommendedName>
</protein>
<dbReference type="Pfam" id="PF02882">
    <property type="entry name" value="THF_DHG_CYH_C"/>
    <property type="match status" value="1"/>
</dbReference>
<keyword evidence="7" id="KW-0511">Multifunctional enzyme</keyword>